<keyword evidence="2" id="KW-1185">Reference proteome</keyword>
<comment type="caution">
    <text evidence="1">The sequence shown here is derived from an EMBL/GenBank/DDBJ whole genome shotgun (WGS) entry which is preliminary data.</text>
</comment>
<accession>A0A3S5AGF6</accession>
<organism evidence="1 2">
    <name type="scientific">Protopolystoma xenopodis</name>
    <dbReference type="NCBI Taxonomy" id="117903"/>
    <lineage>
        <taxon>Eukaryota</taxon>
        <taxon>Metazoa</taxon>
        <taxon>Spiralia</taxon>
        <taxon>Lophotrochozoa</taxon>
        <taxon>Platyhelminthes</taxon>
        <taxon>Monogenea</taxon>
        <taxon>Polyopisthocotylea</taxon>
        <taxon>Polystomatidea</taxon>
        <taxon>Polystomatidae</taxon>
        <taxon>Protopolystoma</taxon>
    </lineage>
</organism>
<evidence type="ECO:0000313" key="2">
    <source>
        <dbReference type="Proteomes" id="UP000784294"/>
    </source>
</evidence>
<evidence type="ECO:0000313" key="1">
    <source>
        <dbReference type="EMBL" id="VEL23197.1"/>
    </source>
</evidence>
<name>A0A3S5AGF6_9PLAT</name>
<dbReference type="EMBL" id="CAAALY010060568">
    <property type="protein sequence ID" value="VEL23197.1"/>
    <property type="molecule type" value="Genomic_DNA"/>
</dbReference>
<dbReference type="Proteomes" id="UP000784294">
    <property type="component" value="Unassembled WGS sequence"/>
</dbReference>
<gene>
    <name evidence="1" type="ORF">PXEA_LOCUS16637</name>
</gene>
<protein>
    <submittedName>
        <fullName evidence="1">Uncharacterized protein</fullName>
    </submittedName>
</protein>
<reference evidence="1" key="1">
    <citation type="submission" date="2018-11" db="EMBL/GenBank/DDBJ databases">
        <authorList>
            <consortium name="Pathogen Informatics"/>
        </authorList>
    </citation>
    <scope>NUCLEOTIDE SEQUENCE</scope>
</reference>
<sequence length="128" mass="14125">MTDAVQVTASLKHVIEGEYPLLLVSNCANRVLMMPPCSNRLGEASCSLQLTVLSKGMHSSQSLPGPSRLSLLSSTARRRLISRPCAEWSIVRLMASLHNGRLWLKHRKQIPRNALSPVLRGISKEVIT</sequence>
<proteinExistence type="predicted"/>
<dbReference type="AlphaFoldDB" id="A0A3S5AGF6"/>